<dbReference type="OrthoDB" id="2841597at2759"/>
<evidence type="ECO:0000313" key="2">
    <source>
        <dbReference type="EMBL" id="RDB17522.1"/>
    </source>
</evidence>
<proteinExistence type="predicted"/>
<evidence type="ECO:0000313" key="3">
    <source>
        <dbReference type="Proteomes" id="UP000076154"/>
    </source>
</evidence>
<evidence type="ECO:0000256" key="1">
    <source>
        <dbReference type="SAM" id="MobiDB-lite"/>
    </source>
</evidence>
<comment type="caution">
    <text evidence="2">The sequence shown here is derived from an EMBL/GenBank/DDBJ whole genome shotgun (WGS) entry which is preliminary data.</text>
</comment>
<dbReference type="Proteomes" id="UP000076154">
    <property type="component" value="Unassembled WGS sequence"/>
</dbReference>
<protein>
    <submittedName>
        <fullName evidence="2">Uncharacterized protein</fullName>
    </submittedName>
</protein>
<feature type="region of interest" description="Disordered" evidence="1">
    <location>
        <begin position="1"/>
        <end position="25"/>
    </location>
</feature>
<gene>
    <name evidence="2" type="ORF">Hypma_001269</name>
</gene>
<dbReference type="EMBL" id="LUEZ02000110">
    <property type="protein sequence ID" value="RDB17522.1"/>
    <property type="molecule type" value="Genomic_DNA"/>
</dbReference>
<name>A0A369J7X8_HYPMA</name>
<accession>A0A369J7X8</accession>
<feature type="compositionally biased region" description="Polar residues" evidence="1">
    <location>
        <begin position="1"/>
        <end position="15"/>
    </location>
</feature>
<dbReference type="AlphaFoldDB" id="A0A369J7X8"/>
<reference evidence="2" key="1">
    <citation type="submission" date="2018-04" db="EMBL/GenBank/DDBJ databases">
        <title>Whole genome sequencing of Hypsizygus marmoreus.</title>
        <authorList>
            <person name="Choi I.-G."/>
            <person name="Min B."/>
            <person name="Kim J.-G."/>
            <person name="Kim S."/>
            <person name="Oh Y.-L."/>
            <person name="Kong W.-S."/>
            <person name="Park H."/>
            <person name="Jeong J."/>
            <person name="Song E.-S."/>
        </authorList>
    </citation>
    <scope>NUCLEOTIDE SEQUENCE [LARGE SCALE GENOMIC DNA]</scope>
    <source>
        <strain evidence="2">51987-8</strain>
    </source>
</reference>
<sequence>MNFSYSTNGQSTPRQFSRRNARGSGWHKKGYRDNGCMWINVRRGSYGHTRGGDVNEFSTIADFWRQTVRGIQMEDGFPIPQGWTFELSSNKRPIEPFDEPITSIFDGGETVYVKIVWGRFTTSTIMNASMISALGLGSTTFQAGATRSRPSSAVYFSPTTAHRPG</sequence>
<organism evidence="2 3">
    <name type="scientific">Hypsizygus marmoreus</name>
    <name type="common">White beech mushroom</name>
    <name type="synonym">Agaricus marmoreus</name>
    <dbReference type="NCBI Taxonomy" id="39966"/>
    <lineage>
        <taxon>Eukaryota</taxon>
        <taxon>Fungi</taxon>
        <taxon>Dikarya</taxon>
        <taxon>Basidiomycota</taxon>
        <taxon>Agaricomycotina</taxon>
        <taxon>Agaricomycetes</taxon>
        <taxon>Agaricomycetidae</taxon>
        <taxon>Agaricales</taxon>
        <taxon>Tricholomatineae</taxon>
        <taxon>Lyophyllaceae</taxon>
        <taxon>Hypsizygus</taxon>
    </lineage>
</organism>
<dbReference type="InParanoid" id="A0A369J7X8"/>
<keyword evidence="3" id="KW-1185">Reference proteome</keyword>
<feature type="compositionally biased region" description="Basic residues" evidence="1">
    <location>
        <begin position="16"/>
        <end position="25"/>
    </location>
</feature>